<proteinExistence type="predicted"/>
<dbReference type="InterPro" id="IPR007492">
    <property type="entry name" value="LytTR_DNA-bd_dom"/>
</dbReference>
<dbReference type="Gene3D" id="3.40.50.2300">
    <property type="match status" value="1"/>
</dbReference>
<dbReference type="Pfam" id="PF04397">
    <property type="entry name" value="LytTR"/>
    <property type="match status" value="1"/>
</dbReference>
<protein>
    <submittedName>
        <fullName evidence="5">DNA-binding response regulator</fullName>
    </submittedName>
</protein>
<dbReference type="Pfam" id="PF00072">
    <property type="entry name" value="Response_reg"/>
    <property type="match status" value="1"/>
</dbReference>
<evidence type="ECO:0000313" key="6">
    <source>
        <dbReference type="Proteomes" id="UP001165089"/>
    </source>
</evidence>
<dbReference type="PANTHER" id="PTHR48111:SF69">
    <property type="entry name" value="RESPONSE REGULATOR RECEIVER"/>
    <property type="match status" value="1"/>
</dbReference>
<dbReference type="SMART" id="SM00448">
    <property type="entry name" value="REC"/>
    <property type="match status" value="1"/>
</dbReference>
<organism evidence="5 6">
    <name type="scientific">Geothrix rubra</name>
    <dbReference type="NCBI Taxonomy" id="2927977"/>
    <lineage>
        <taxon>Bacteria</taxon>
        <taxon>Pseudomonadati</taxon>
        <taxon>Acidobacteriota</taxon>
        <taxon>Holophagae</taxon>
        <taxon>Holophagales</taxon>
        <taxon>Holophagaceae</taxon>
        <taxon>Geothrix</taxon>
    </lineage>
</organism>
<evidence type="ECO:0000256" key="1">
    <source>
        <dbReference type="ARBA" id="ARBA00023125"/>
    </source>
</evidence>
<dbReference type="PROSITE" id="PS50930">
    <property type="entry name" value="HTH_LYTTR"/>
    <property type="match status" value="1"/>
</dbReference>
<dbReference type="Proteomes" id="UP001165089">
    <property type="component" value="Unassembled WGS sequence"/>
</dbReference>
<evidence type="ECO:0000259" key="3">
    <source>
        <dbReference type="PROSITE" id="PS50110"/>
    </source>
</evidence>
<dbReference type="PROSITE" id="PS50110">
    <property type="entry name" value="RESPONSE_REGULATORY"/>
    <property type="match status" value="1"/>
</dbReference>
<dbReference type="EMBL" id="BSDD01000001">
    <property type="protein sequence ID" value="GLH69317.1"/>
    <property type="molecule type" value="Genomic_DNA"/>
</dbReference>
<dbReference type="InterPro" id="IPR001789">
    <property type="entry name" value="Sig_transdc_resp-reg_receiver"/>
</dbReference>
<keyword evidence="6" id="KW-1185">Reference proteome</keyword>
<dbReference type="SUPFAM" id="SSF52172">
    <property type="entry name" value="CheY-like"/>
    <property type="match status" value="1"/>
</dbReference>
<dbReference type="RefSeq" id="WP_285723315.1">
    <property type="nucleotide sequence ID" value="NZ_BSDD01000001.1"/>
</dbReference>
<feature type="modified residue" description="4-aspartylphosphate" evidence="2">
    <location>
        <position position="61"/>
    </location>
</feature>
<dbReference type="InterPro" id="IPR011006">
    <property type="entry name" value="CheY-like_superfamily"/>
</dbReference>
<reference evidence="5 6" key="1">
    <citation type="journal article" date="2023" name="Antonie Van Leeuwenhoek">
        <title>Mesoterricola silvestris gen. nov., sp. nov., Mesoterricola sediminis sp. nov., Geothrix oryzae sp. nov., Geothrix edaphica sp. nov., Geothrix rubra sp. nov., and Geothrix limicola sp. nov., six novel members of Acidobacteriota isolated from soils.</title>
        <authorList>
            <person name="Itoh H."/>
            <person name="Sugisawa Y."/>
            <person name="Mise K."/>
            <person name="Xu Z."/>
            <person name="Kuniyasu M."/>
            <person name="Ushijima N."/>
            <person name="Kawano K."/>
            <person name="Kobayashi E."/>
            <person name="Shiratori Y."/>
            <person name="Masuda Y."/>
            <person name="Senoo K."/>
        </authorList>
    </citation>
    <scope>NUCLEOTIDE SEQUENCE [LARGE SCALE GENOMIC DNA]</scope>
    <source>
        <strain evidence="5 6">Red803</strain>
    </source>
</reference>
<feature type="domain" description="Response regulatory" evidence="3">
    <location>
        <begin position="10"/>
        <end position="121"/>
    </location>
</feature>
<keyword evidence="1 5" id="KW-0238">DNA-binding</keyword>
<evidence type="ECO:0000259" key="4">
    <source>
        <dbReference type="PROSITE" id="PS50930"/>
    </source>
</evidence>
<gene>
    <name evidence="5" type="primary">algR</name>
    <name evidence="5" type="ORF">GETHPA_08500</name>
</gene>
<dbReference type="PANTHER" id="PTHR48111">
    <property type="entry name" value="REGULATOR OF RPOS"/>
    <property type="match status" value="1"/>
</dbReference>
<accession>A0ABQ5Q3Y8</accession>
<dbReference type="InterPro" id="IPR039420">
    <property type="entry name" value="WalR-like"/>
</dbReference>
<keyword evidence="2" id="KW-0597">Phosphoprotein</keyword>
<evidence type="ECO:0000256" key="2">
    <source>
        <dbReference type="PROSITE-ProRule" id="PRU00169"/>
    </source>
</evidence>
<evidence type="ECO:0000313" key="5">
    <source>
        <dbReference type="EMBL" id="GLH69317.1"/>
    </source>
</evidence>
<dbReference type="GO" id="GO:0003677">
    <property type="term" value="F:DNA binding"/>
    <property type="evidence" value="ECO:0007669"/>
    <property type="project" value="UniProtKB-KW"/>
</dbReference>
<feature type="domain" description="HTH LytTR-type" evidence="4">
    <location>
        <begin position="179"/>
        <end position="243"/>
    </location>
</feature>
<sequence>MSQNLNGALRVLVAEDEPYNLRRLARLLREQGCEVVAELEDGPAVLEWLDQGGAADALFLDIQMPGLSGLEVASEAPRGLPIVFVTAFSEHAVRAFEQAAADYLLKPVTAERLARTLERLRERREAAPAPARPQGPFRYAVRAGEGLVFLDLARTTHFTYEEEAVWAHAGGRFRTLWKTLSEAEAALEGRGLVRGHRHLLLRPEAVVGVRPGDSGRLWVRLPGDVEVEVSRGAAPGLKQRLGLA</sequence>
<comment type="caution">
    <text evidence="5">The sequence shown here is derived from an EMBL/GenBank/DDBJ whole genome shotgun (WGS) entry which is preliminary data.</text>
</comment>
<name>A0ABQ5Q3Y8_9BACT</name>
<dbReference type="SMART" id="SM00850">
    <property type="entry name" value="LytTR"/>
    <property type="match status" value="1"/>
</dbReference>